<reference evidence="2 3" key="1">
    <citation type="journal article" date="2005" name="PLoS Biol.">
        <title>The genomes of Oryza sativa: a history of duplications.</title>
        <authorList>
            <person name="Yu J."/>
            <person name="Wang J."/>
            <person name="Lin W."/>
            <person name="Li S."/>
            <person name="Li H."/>
            <person name="Zhou J."/>
            <person name="Ni P."/>
            <person name="Dong W."/>
            <person name="Hu S."/>
            <person name="Zeng C."/>
            <person name="Zhang J."/>
            <person name="Zhang Y."/>
            <person name="Li R."/>
            <person name="Xu Z."/>
            <person name="Li S."/>
            <person name="Li X."/>
            <person name="Zheng H."/>
            <person name="Cong L."/>
            <person name="Lin L."/>
            <person name="Yin J."/>
            <person name="Geng J."/>
            <person name="Li G."/>
            <person name="Shi J."/>
            <person name="Liu J."/>
            <person name="Lv H."/>
            <person name="Li J."/>
            <person name="Wang J."/>
            <person name="Deng Y."/>
            <person name="Ran L."/>
            <person name="Shi X."/>
            <person name="Wang X."/>
            <person name="Wu Q."/>
            <person name="Li C."/>
            <person name="Ren X."/>
            <person name="Wang J."/>
            <person name="Wang X."/>
            <person name="Li D."/>
            <person name="Liu D."/>
            <person name="Zhang X."/>
            <person name="Ji Z."/>
            <person name="Zhao W."/>
            <person name="Sun Y."/>
            <person name="Zhang Z."/>
            <person name="Bao J."/>
            <person name="Han Y."/>
            <person name="Dong L."/>
            <person name="Ji J."/>
            <person name="Chen P."/>
            <person name="Wu S."/>
            <person name="Liu J."/>
            <person name="Xiao Y."/>
            <person name="Bu D."/>
            <person name="Tan J."/>
            <person name="Yang L."/>
            <person name="Ye C."/>
            <person name="Zhang J."/>
            <person name="Xu J."/>
            <person name="Zhou Y."/>
            <person name="Yu Y."/>
            <person name="Zhang B."/>
            <person name="Zhuang S."/>
            <person name="Wei H."/>
            <person name="Liu B."/>
            <person name="Lei M."/>
            <person name="Yu H."/>
            <person name="Li Y."/>
            <person name="Xu H."/>
            <person name="Wei S."/>
            <person name="He X."/>
            <person name="Fang L."/>
            <person name="Zhang Z."/>
            <person name="Zhang Y."/>
            <person name="Huang X."/>
            <person name="Su Z."/>
            <person name="Tong W."/>
            <person name="Li J."/>
            <person name="Tong Z."/>
            <person name="Li S."/>
            <person name="Ye J."/>
            <person name="Wang L."/>
            <person name="Fang L."/>
            <person name="Lei T."/>
            <person name="Chen C."/>
            <person name="Chen H."/>
            <person name="Xu Z."/>
            <person name="Li H."/>
            <person name="Huang H."/>
            <person name="Zhang F."/>
            <person name="Xu H."/>
            <person name="Li N."/>
            <person name="Zhao C."/>
            <person name="Li S."/>
            <person name="Dong L."/>
            <person name="Huang Y."/>
            <person name="Li L."/>
            <person name="Xi Y."/>
            <person name="Qi Q."/>
            <person name="Li W."/>
            <person name="Zhang B."/>
            <person name="Hu W."/>
            <person name="Zhang Y."/>
            <person name="Tian X."/>
            <person name="Jiao Y."/>
            <person name="Liang X."/>
            <person name="Jin J."/>
            <person name="Gao L."/>
            <person name="Zheng W."/>
            <person name="Hao B."/>
            <person name="Liu S."/>
            <person name="Wang W."/>
            <person name="Yuan L."/>
            <person name="Cao M."/>
            <person name="McDermott J."/>
            <person name="Samudrala R."/>
            <person name="Wang J."/>
            <person name="Wong G.K."/>
            <person name="Yang H."/>
        </authorList>
    </citation>
    <scope>NUCLEOTIDE SEQUENCE [LARGE SCALE GENOMIC DNA]</scope>
    <source>
        <strain evidence="3">cv. 93-11</strain>
    </source>
</reference>
<proteinExistence type="predicted"/>
<dbReference type="EMBL" id="CM000128">
    <property type="protein sequence ID" value="EEC76342.1"/>
    <property type="molecule type" value="Genomic_DNA"/>
</dbReference>
<dbReference type="Gramene" id="BGIOSGA013738-TA">
    <property type="protein sequence ID" value="BGIOSGA013738-PA"/>
    <property type="gene ID" value="BGIOSGA013738"/>
</dbReference>
<dbReference type="Proteomes" id="UP000007015">
    <property type="component" value="Chromosome 3"/>
</dbReference>
<feature type="region of interest" description="Disordered" evidence="1">
    <location>
        <begin position="1"/>
        <end position="76"/>
    </location>
</feature>
<name>B8ALC0_ORYSI</name>
<protein>
    <submittedName>
        <fullName evidence="2">Uncharacterized protein</fullName>
    </submittedName>
</protein>
<sequence length="104" mass="11244">MAMVAAANGNDDGGPGRHRQRQRRPPLPQNPPRQQNMHEVGGRAAEVAPSSRIHAVLPESPLPPSRGRVEPEASRRRQWMATVQTTAAAAGDGDLGINGRWCPR</sequence>
<evidence type="ECO:0000256" key="1">
    <source>
        <dbReference type="SAM" id="MobiDB-lite"/>
    </source>
</evidence>
<accession>B8ALC0</accession>
<dbReference type="HOGENOM" id="CLU_2254614_0_0_1"/>
<dbReference type="AlphaFoldDB" id="B8ALC0"/>
<evidence type="ECO:0000313" key="3">
    <source>
        <dbReference type="Proteomes" id="UP000007015"/>
    </source>
</evidence>
<gene>
    <name evidence="2" type="ORF">OsI_13918</name>
</gene>
<evidence type="ECO:0000313" key="2">
    <source>
        <dbReference type="EMBL" id="EEC76342.1"/>
    </source>
</evidence>
<keyword evidence="3" id="KW-1185">Reference proteome</keyword>
<organism evidence="2 3">
    <name type="scientific">Oryza sativa subsp. indica</name>
    <name type="common">Rice</name>
    <dbReference type="NCBI Taxonomy" id="39946"/>
    <lineage>
        <taxon>Eukaryota</taxon>
        <taxon>Viridiplantae</taxon>
        <taxon>Streptophyta</taxon>
        <taxon>Embryophyta</taxon>
        <taxon>Tracheophyta</taxon>
        <taxon>Spermatophyta</taxon>
        <taxon>Magnoliopsida</taxon>
        <taxon>Liliopsida</taxon>
        <taxon>Poales</taxon>
        <taxon>Poaceae</taxon>
        <taxon>BOP clade</taxon>
        <taxon>Oryzoideae</taxon>
        <taxon>Oryzeae</taxon>
        <taxon>Oryzinae</taxon>
        <taxon>Oryza</taxon>
        <taxon>Oryza sativa</taxon>
    </lineage>
</organism>
<feature type="compositionally biased region" description="Low complexity" evidence="1">
    <location>
        <begin position="1"/>
        <end position="10"/>
    </location>
</feature>